<dbReference type="AlphaFoldDB" id="A0A2R6W358"/>
<gene>
    <name evidence="1" type="ORF">MARPO_0168s0023</name>
</gene>
<accession>A0A2R6W358</accession>
<name>A0A2R6W358_MARPO</name>
<evidence type="ECO:0000313" key="1">
    <source>
        <dbReference type="EMBL" id="PTQ28299.1"/>
    </source>
</evidence>
<evidence type="ECO:0000313" key="2">
    <source>
        <dbReference type="Proteomes" id="UP000244005"/>
    </source>
</evidence>
<dbReference type="Proteomes" id="UP000244005">
    <property type="component" value="Unassembled WGS sequence"/>
</dbReference>
<sequence length="89" mass="10015">MRATGPALIPAGTSLDPVAQVTNCVLRSCSCWTLTPRRKYLCYSRLRAPEKPLSACRSILTMRRDSRSLTSCRDFRYSLNAITYGHTDD</sequence>
<dbReference type="EMBL" id="KZ772838">
    <property type="protein sequence ID" value="PTQ28299.1"/>
    <property type="molecule type" value="Genomic_DNA"/>
</dbReference>
<reference evidence="2" key="1">
    <citation type="journal article" date="2017" name="Cell">
        <title>Insights into land plant evolution garnered from the Marchantia polymorpha genome.</title>
        <authorList>
            <person name="Bowman J.L."/>
            <person name="Kohchi T."/>
            <person name="Yamato K.T."/>
            <person name="Jenkins J."/>
            <person name="Shu S."/>
            <person name="Ishizaki K."/>
            <person name="Yamaoka S."/>
            <person name="Nishihama R."/>
            <person name="Nakamura Y."/>
            <person name="Berger F."/>
            <person name="Adam C."/>
            <person name="Aki S.S."/>
            <person name="Althoff F."/>
            <person name="Araki T."/>
            <person name="Arteaga-Vazquez M.A."/>
            <person name="Balasubrmanian S."/>
            <person name="Barry K."/>
            <person name="Bauer D."/>
            <person name="Boehm C.R."/>
            <person name="Briginshaw L."/>
            <person name="Caballero-Perez J."/>
            <person name="Catarino B."/>
            <person name="Chen F."/>
            <person name="Chiyoda S."/>
            <person name="Chovatia M."/>
            <person name="Davies K.M."/>
            <person name="Delmans M."/>
            <person name="Demura T."/>
            <person name="Dierschke T."/>
            <person name="Dolan L."/>
            <person name="Dorantes-Acosta A.E."/>
            <person name="Eklund D.M."/>
            <person name="Florent S.N."/>
            <person name="Flores-Sandoval E."/>
            <person name="Fujiyama A."/>
            <person name="Fukuzawa H."/>
            <person name="Galik B."/>
            <person name="Grimanelli D."/>
            <person name="Grimwood J."/>
            <person name="Grossniklaus U."/>
            <person name="Hamada T."/>
            <person name="Haseloff J."/>
            <person name="Hetherington A.J."/>
            <person name="Higo A."/>
            <person name="Hirakawa Y."/>
            <person name="Hundley H.N."/>
            <person name="Ikeda Y."/>
            <person name="Inoue K."/>
            <person name="Inoue S.I."/>
            <person name="Ishida S."/>
            <person name="Jia Q."/>
            <person name="Kakita M."/>
            <person name="Kanazawa T."/>
            <person name="Kawai Y."/>
            <person name="Kawashima T."/>
            <person name="Kennedy M."/>
            <person name="Kinose K."/>
            <person name="Kinoshita T."/>
            <person name="Kohara Y."/>
            <person name="Koide E."/>
            <person name="Komatsu K."/>
            <person name="Kopischke S."/>
            <person name="Kubo M."/>
            <person name="Kyozuka J."/>
            <person name="Lagercrantz U."/>
            <person name="Lin S.S."/>
            <person name="Lindquist E."/>
            <person name="Lipzen A.M."/>
            <person name="Lu C.W."/>
            <person name="De Luna E."/>
            <person name="Martienssen R.A."/>
            <person name="Minamino N."/>
            <person name="Mizutani M."/>
            <person name="Mizutani M."/>
            <person name="Mochizuki N."/>
            <person name="Monte I."/>
            <person name="Mosher R."/>
            <person name="Nagasaki H."/>
            <person name="Nakagami H."/>
            <person name="Naramoto S."/>
            <person name="Nishitani K."/>
            <person name="Ohtani M."/>
            <person name="Okamoto T."/>
            <person name="Okumura M."/>
            <person name="Phillips J."/>
            <person name="Pollak B."/>
            <person name="Reinders A."/>
            <person name="Rovekamp M."/>
            <person name="Sano R."/>
            <person name="Sawa S."/>
            <person name="Schmid M.W."/>
            <person name="Shirakawa M."/>
            <person name="Solano R."/>
            <person name="Spunde A."/>
            <person name="Suetsugu N."/>
            <person name="Sugano S."/>
            <person name="Sugiyama A."/>
            <person name="Sun R."/>
            <person name="Suzuki Y."/>
            <person name="Takenaka M."/>
            <person name="Takezawa D."/>
            <person name="Tomogane H."/>
            <person name="Tsuzuki M."/>
            <person name="Ueda T."/>
            <person name="Umeda M."/>
            <person name="Ward J.M."/>
            <person name="Watanabe Y."/>
            <person name="Yazaki K."/>
            <person name="Yokoyama R."/>
            <person name="Yoshitake Y."/>
            <person name="Yotsui I."/>
            <person name="Zachgo S."/>
            <person name="Schmutz J."/>
        </authorList>
    </citation>
    <scope>NUCLEOTIDE SEQUENCE [LARGE SCALE GENOMIC DNA]</scope>
    <source>
        <strain evidence="2">Tak-1</strain>
    </source>
</reference>
<dbReference type="Gramene" id="Mp2g25100.1">
    <property type="protein sequence ID" value="Mp2g25100.1.cds"/>
    <property type="gene ID" value="Mp2g25100"/>
</dbReference>
<organism evidence="1 2">
    <name type="scientific">Marchantia polymorpha</name>
    <name type="common">Common liverwort</name>
    <name type="synonym">Marchantia aquatica</name>
    <dbReference type="NCBI Taxonomy" id="3197"/>
    <lineage>
        <taxon>Eukaryota</taxon>
        <taxon>Viridiplantae</taxon>
        <taxon>Streptophyta</taxon>
        <taxon>Embryophyta</taxon>
        <taxon>Marchantiophyta</taxon>
        <taxon>Marchantiopsida</taxon>
        <taxon>Marchantiidae</taxon>
        <taxon>Marchantiales</taxon>
        <taxon>Marchantiaceae</taxon>
        <taxon>Marchantia</taxon>
    </lineage>
</organism>
<keyword evidence="2" id="KW-1185">Reference proteome</keyword>
<proteinExistence type="predicted"/>
<protein>
    <submittedName>
        <fullName evidence="1">Uncharacterized protein</fullName>
    </submittedName>
</protein>